<dbReference type="CDD" id="cd01948">
    <property type="entry name" value="EAL"/>
    <property type="match status" value="1"/>
</dbReference>
<proteinExistence type="predicted"/>
<dbReference type="SUPFAM" id="SSF141868">
    <property type="entry name" value="EAL domain-like"/>
    <property type="match status" value="1"/>
</dbReference>
<dbReference type="Proteomes" id="UP000035489">
    <property type="component" value="Unassembled WGS sequence"/>
</dbReference>
<dbReference type="PANTHER" id="PTHR44757">
    <property type="entry name" value="DIGUANYLATE CYCLASE DGCP"/>
    <property type="match status" value="1"/>
</dbReference>
<gene>
    <name evidence="3" type="ORF">AA309_21990</name>
</gene>
<dbReference type="PATRIC" id="fig|1225564.3.peg.5768"/>
<dbReference type="InterPro" id="IPR000160">
    <property type="entry name" value="GGDEF_dom"/>
</dbReference>
<dbReference type="InterPro" id="IPR035919">
    <property type="entry name" value="EAL_sf"/>
</dbReference>
<dbReference type="InterPro" id="IPR001633">
    <property type="entry name" value="EAL_dom"/>
</dbReference>
<dbReference type="InterPro" id="IPR035965">
    <property type="entry name" value="PAS-like_dom_sf"/>
</dbReference>
<organism evidence="3 4">
    <name type="scientific">Microvirga vignae</name>
    <dbReference type="NCBI Taxonomy" id="1225564"/>
    <lineage>
        <taxon>Bacteria</taxon>
        <taxon>Pseudomonadati</taxon>
        <taxon>Pseudomonadota</taxon>
        <taxon>Alphaproteobacteria</taxon>
        <taxon>Hyphomicrobiales</taxon>
        <taxon>Methylobacteriaceae</taxon>
        <taxon>Microvirga</taxon>
    </lineage>
</organism>
<dbReference type="SMART" id="SM00267">
    <property type="entry name" value="GGDEF"/>
    <property type="match status" value="1"/>
</dbReference>
<accession>A0A0H1R7A1</accession>
<dbReference type="PROSITE" id="PS50887">
    <property type="entry name" value="GGDEF"/>
    <property type="match status" value="1"/>
</dbReference>
<feature type="domain" description="EAL" evidence="1">
    <location>
        <begin position="670"/>
        <end position="917"/>
    </location>
</feature>
<dbReference type="AlphaFoldDB" id="A0A0H1R7A1"/>
<feature type="domain" description="GGDEF" evidence="2">
    <location>
        <begin position="528"/>
        <end position="661"/>
    </location>
</feature>
<dbReference type="InterPro" id="IPR000014">
    <property type="entry name" value="PAS"/>
</dbReference>
<dbReference type="InterPro" id="IPR052155">
    <property type="entry name" value="Biofilm_reg_signaling"/>
</dbReference>
<dbReference type="Gene3D" id="3.20.20.450">
    <property type="entry name" value="EAL domain"/>
    <property type="match status" value="1"/>
</dbReference>
<sequence>MFRHAIVISFIVLFAGLLHNGGVLKPLKDGLTELRFAAAHRDPTGGIVLVEIDAKSIAEIGEWPWPRRIHADLIRSIDRLESSEIAFDIDFSARSNEADDGALEAALRSAKSSVILATFTQPGSSDIQDGRTIASQPLVRFRDHAWLATVNIELDPDGHVRRYPYGAMIDGKLLPSLATLYGGVSPNTGSFIIDFSISASEIDRISVIDLLQGRIEAQRLRGKKVIVGAGAIELRDVFQVPHYGLISGSLLQAISAETIAQGRALDETEQRIAVVGLIVLAVLVWAARGSKWHHVLLTLIGCAALVEICAGALQVLHTVALDTSAWHVAVLGFMAVTVGREIDLRRILLVLSNTERQNLKIVLDQVVSDNFDGIIVVDDEGAIQSISRSAAQILKPGHRRNWIGLPVKELAPAEMLLAMRNAISDCAQGEWRGSAPRQLHLQDGGTDERVLEYVVTPSRLHENVDTTGGRPAGRFFVCLSFRDITERRRAEQRLAYLAHYDTLTGLPNRNHFTESLHEVLKEKTAGASSGAVLYFDLDRFKTVNDTFGHGTGDLLLQAAGRRGLELVPPPHVFARFGGDEFAVLWREPIAKEDLQTLARRLIEQIGDPYEINGNRLTIGVSVGIAAIDETASGPDVILKRADAALYRAKKAGRGLHCFYESSMEAELRTRQKLEMELWDALARQEFQVVYQPQFDLGSRKLIGVEALLRWPHPERGMVPPNEFIPIAEEVGMMEALGEWVLYEACREAARWPQPIKLSVNVSPVQFTRGNFVASVTKVLADTGLRADRLMLELTESLFVQECGAVRSAIDELKSSGIGFALDDFGTGYSALSYLRKFPIDAIKIDRSFVLGVPDDVEAMAIVQAIVALGRSLGIRLIAEGLETPDQIRVLQELGCQEGQGYGLGRPQPAQLIMELLN</sequence>
<dbReference type="Pfam" id="PF00990">
    <property type="entry name" value="GGDEF"/>
    <property type="match status" value="1"/>
</dbReference>
<evidence type="ECO:0008006" key="5">
    <source>
        <dbReference type="Google" id="ProtNLM"/>
    </source>
</evidence>
<dbReference type="InterPro" id="IPR029787">
    <property type="entry name" value="Nucleotide_cyclase"/>
</dbReference>
<comment type="caution">
    <text evidence="3">The sequence shown here is derived from an EMBL/GenBank/DDBJ whole genome shotgun (WGS) entry which is preliminary data.</text>
</comment>
<dbReference type="OrthoDB" id="9814202at2"/>
<dbReference type="Gene3D" id="3.30.450.20">
    <property type="entry name" value="PAS domain"/>
    <property type="match status" value="1"/>
</dbReference>
<reference evidence="3 4" key="1">
    <citation type="submission" date="2015-05" db="EMBL/GenBank/DDBJ databases">
        <title>Draft genome sequence of Microvirga vignae strain BR3299, a novel nitrogen fixing bacteria isolated from Brazil semi-aired region.</title>
        <authorList>
            <person name="Zilli J.E."/>
            <person name="Passos S.R."/>
            <person name="Leite J."/>
            <person name="Baldani J.I."/>
            <person name="Xavier G.R."/>
            <person name="Rumjaneck N.G."/>
            <person name="Simoes-Araujo J.L."/>
        </authorList>
    </citation>
    <scope>NUCLEOTIDE SEQUENCE [LARGE SCALE GENOMIC DNA]</scope>
    <source>
        <strain evidence="3 4">BR3299</strain>
    </source>
</reference>
<dbReference type="EMBL" id="LCYG01000060">
    <property type="protein sequence ID" value="KLK91125.1"/>
    <property type="molecule type" value="Genomic_DNA"/>
</dbReference>
<dbReference type="PROSITE" id="PS50883">
    <property type="entry name" value="EAL"/>
    <property type="match status" value="1"/>
</dbReference>
<dbReference type="PANTHER" id="PTHR44757:SF2">
    <property type="entry name" value="BIOFILM ARCHITECTURE MAINTENANCE PROTEIN MBAA"/>
    <property type="match status" value="1"/>
</dbReference>
<evidence type="ECO:0000313" key="4">
    <source>
        <dbReference type="Proteomes" id="UP000035489"/>
    </source>
</evidence>
<dbReference type="SMART" id="SM01080">
    <property type="entry name" value="CHASE2"/>
    <property type="match status" value="1"/>
</dbReference>
<keyword evidence="4" id="KW-1185">Reference proteome</keyword>
<dbReference type="InterPro" id="IPR007890">
    <property type="entry name" value="CHASE2"/>
</dbReference>
<name>A0A0H1R7A1_9HYPH</name>
<dbReference type="CDD" id="cd01949">
    <property type="entry name" value="GGDEF"/>
    <property type="match status" value="1"/>
</dbReference>
<dbReference type="InterPro" id="IPR043128">
    <property type="entry name" value="Rev_trsase/Diguanyl_cyclase"/>
</dbReference>
<dbReference type="Pfam" id="PF00563">
    <property type="entry name" value="EAL"/>
    <property type="match status" value="1"/>
</dbReference>
<dbReference type="NCBIfam" id="TIGR00254">
    <property type="entry name" value="GGDEF"/>
    <property type="match status" value="1"/>
</dbReference>
<dbReference type="SUPFAM" id="SSF55785">
    <property type="entry name" value="PYP-like sensor domain (PAS domain)"/>
    <property type="match status" value="1"/>
</dbReference>
<dbReference type="CDD" id="cd00130">
    <property type="entry name" value="PAS"/>
    <property type="match status" value="1"/>
</dbReference>
<dbReference type="Gene3D" id="3.30.70.270">
    <property type="match status" value="1"/>
</dbReference>
<dbReference type="STRING" id="1225564.AA309_21990"/>
<dbReference type="SMART" id="SM00052">
    <property type="entry name" value="EAL"/>
    <property type="match status" value="1"/>
</dbReference>
<protein>
    <recommendedName>
        <fullName evidence="5">Diguanylate cyclase</fullName>
    </recommendedName>
</protein>
<dbReference type="RefSeq" id="WP_047191165.1">
    <property type="nucleotide sequence ID" value="NZ_LCYG01000060.1"/>
</dbReference>
<evidence type="ECO:0000313" key="3">
    <source>
        <dbReference type="EMBL" id="KLK91125.1"/>
    </source>
</evidence>
<evidence type="ECO:0000259" key="2">
    <source>
        <dbReference type="PROSITE" id="PS50887"/>
    </source>
</evidence>
<dbReference type="Pfam" id="PF05226">
    <property type="entry name" value="CHASE2"/>
    <property type="match status" value="1"/>
</dbReference>
<evidence type="ECO:0000259" key="1">
    <source>
        <dbReference type="PROSITE" id="PS50883"/>
    </source>
</evidence>
<dbReference type="SUPFAM" id="SSF55073">
    <property type="entry name" value="Nucleotide cyclase"/>
    <property type="match status" value="1"/>
</dbReference>